<keyword evidence="6" id="KW-0131">Cell cycle</keyword>
<evidence type="ECO:0000256" key="2">
    <source>
        <dbReference type="ARBA" id="ARBA00009008"/>
    </source>
</evidence>
<dbReference type="NCBIfam" id="TIGR03544">
    <property type="entry name" value="DivI1A_domain"/>
    <property type="match status" value="1"/>
</dbReference>
<feature type="coiled-coil region" evidence="7">
    <location>
        <begin position="28"/>
        <end position="152"/>
    </location>
</feature>
<dbReference type="Gene3D" id="6.10.250.660">
    <property type="match status" value="1"/>
</dbReference>
<evidence type="ECO:0000256" key="1">
    <source>
        <dbReference type="ARBA" id="ARBA00004496"/>
    </source>
</evidence>
<evidence type="ECO:0000313" key="8">
    <source>
        <dbReference type="EMBL" id="ACV61973.1"/>
    </source>
</evidence>
<dbReference type="GO" id="GO:0005737">
    <property type="term" value="C:cytoplasm"/>
    <property type="evidence" value="ECO:0007669"/>
    <property type="project" value="UniProtKB-SubCell"/>
</dbReference>
<keyword evidence="4" id="KW-0132">Cell division</keyword>
<keyword evidence="9" id="KW-1185">Reference proteome</keyword>
<dbReference type="RefSeq" id="WP_015756688.1">
    <property type="nucleotide sequence ID" value="NC_013216.1"/>
</dbReference>
<comment type="subcellular location">
    <subcellularLocation>
        <location evidence="1">Cytoplasm</location>
    </subcellularLocation>
</comment>
<evidence type="ECO:0000256" key="5">
    <source>
        <dbReference type="ARBA" id="ARBA00023054"/>
    </source>
</evidence>
<evidence type="ECO:0000256" key="4">
    <source>
        <dbReference type="ARBA" id="ARBA00022618"/>
    </source>
</evidence>
<dbReference type="KEGG" id="dae:Dtox_1087"/>
<name>C8W4A5_DESAS</name>
<protein>
    <submittedName>
        <fullName evidence="8">DivIVA family protein</fullName>
    </submittedName>
</protein>
<keyword evidence="5 7" id="KW-0175">Coiled coil</keyword>
<evidence type="ECO:0000256" key="3">
    <source>
        <dbReference type="ARBA" id="ARBA00022490"/>
    </source>
</evidence>
<proteinExistence type="inferred from homology"/>
<gene>
    <name evidence="8" type="ordered locus">Dtox_1087</name>
</gene>
<organism evidence="8 9">
    <name type="scientific">Desulfofarcimen acetoxidans (strain ATCC 49208 / DSM 771 / KCTC 5769 / VKM B-1644 / 5575)</name>
    <name type="common">Desulfotomaculum acetoxidans</name>
    <dbReference type="NCBI Taxonomy" id="485916"/>
    <lineage>
        <taxon>Bacteria</taxon>
        <taxon>Bacillati</taxon>
        <taxon>Bacillota</taxon>
        <taxon>Clostridia</taxon>
        <taxon>Eubacteriales</taxon>
        <taxon>Peptococcaceae</taxon>
        <taxon>Desulfofarcimen</taxon>
    </lineage>
</organism>
<reference evidence="8 9" key="1">
    <citation type="journal article" date="2009" name="Stand. Genomic Sci.">
        <title>Complete genome sequence of Desulfotomaculum acetoxidans type strain (5575).</title>
        <authorList>
            <person name="Spring S."/>
            <person name="Lapidus A."/>
            <person name="Schroder M."/>
            <person name="Gleim D."/>
            <person name="Sims D."/>
            <person name="Meincke L."/>
            <person name="Glavina Del Rio T."/>
            <person name="Tice H."/>
            <person name="Copeland A."/>
            <person name="Cheng J.F."/>
            <person name="Lucas S."/>
            <person name="Chen F."/>
            <person name="Nolan M."/>
            <person name="Bruce D."/>
            <person name="Goodwin L."/>
            <person name="Pitluck S."/>
            <person name="Ivanova N."/>
            <person name="Mavromatis K."/>
            <person name="Mikhailova N."/>
            <person name="Pati A."/>
            <person name="Chen A."/>
            <person name="Palaniappan K."/>
            <person name="Land M."/>
            <person name="Hauser L."/>
            <person name="Chang Y.J."/>
            <person name="Jeffries C.D."/>
            <person name="Chain P."/>
            <person name="Saunders E."/>
            <person name="Brettin T."/>
            <person name="Detter J.C."/>
            <person name="Goker M."/>
            <person name="Bristow J."/>
            <person name="Eisen J.A."/>
            <person name="Markowitz V."/>
            <person name="Hugenholtz P."/>
            <person name="Kyrpides N.C."/>
            <person name="Klenk H.P."/>
            <person name="Han C."/>
        </authorList>
    </citation>
    <scope>NUCLEOTIDE SEQUENCE [LARGE SCALE GENOMIC DNA]</scope>
    <source>
        <strain evidence="9">ATCC 49208 / DSM 771 / VKM B-1644</strain>
    </source>
</reference>
<dbReference type="InterPro" id="IPR019933">
    <property type="entry name" value="DivIVA_domain"/>
</dbReference>
<dbReference type="InterPro" id="IPR007793">
    <property type="entry name" value="DivIVA_fam"/>
</dbReference>
<evidence type="ECO:0000256" key="7">
    <source>
        <dbReference type="SAM" id="Coils"/>
    </source>
</evidence>
<dbReference type="AlphaFoldDB" id="C8W4A5"/>
<dbReference type="GO" id="GO:0051301">
    <property type="term" value="P:cell division"/>
    <property type="evidence" value="ECO:0007669"/>
    <property type="project" value="UniProtKB-KW"/>
</dbReference>
<dbReference type="STRING" id="485916.Dtox_1087"/>
<accession>C8W4A5</accession>
<dbReference type="HOGENOM" id="CLU_076854_3_2_9"/>
<keyword evidence="3" id="KW-0963">Cytoplasm</keyword>
<dbReference type="Proteomes" id="UP000002217">
    <property type="component" value="Chromosome"/>
</dbReference>
<evidence type="ECO:0000313" key="9">
    <source>
        <dbReference type="Proteomes" id="UP000002217"/>
    </source>
</evidence>
<dbReference type="eggNOG" id="COG3599">
    <property type="taxonomic scope" value="Bacteria"/>
</dbReference>
<sequence>MLTPLDIHKKEFRRGFRGYNEQEVDMFLDQLAKDYEEVYSANLDLKEQIEKYKNGIVRYKELEDVIKETLIMAQKNAEELKSNTEKEVQVMLQESKLEAERKSSEADRKSEQILQAAEKKASQMINEAEVRVKEAMKEYEDLSNQIKFFKIRFRSFLELQLQMLEEEPLKNSELPAEENSTVELEYTLEFNKLRIDNAAQEEQQVI</sequence>
<dbReference type="PANTHER" id="PTHR35794:SF2">
    <property type="entry name" value="CELL DIVISION PROTEIN DIVIVA"/>
    <property type="match status" value="1"/>
</dbReference>
<evidence type="ECO:0000256" key="6">
    <source>
        <dbReference type="ARBA" id="ARBA00023306"/>
    </source>
</evidence>
<dbReference type="Pfam" id="PF05103">
    <property type="entry name" value="DivIVA"/>
    <property type="match status" value="1"/>
</dbReference>
<comment type="similarity">
    <text evidence="2">Belongs to the DivIVA family.</text>
</comment>
<dbReference type="PANTHER" id="PTHR35794">
    <property type="entry name" value="CELL DIVISION PROTEIN DIVIVA"/>
    <property type="match status" value="1"/>
</dbReference>
<dbReference type="EMBL" id="CP001720">
    <property type="protein sequence ID" value="ACV61973.1"/>
    <property type="molecule type" value="Genomic_DNA"/>
</dbReference>
<dbReference type="OrthoDB" id="9815492at2"/>